<dbReference type="SUPFAM" id="SSF117074">
    <property type="entry name" value="Hypothetical protein PA1324"/>
    <property type="match status" value="1"/>
</dbReference>
<name>A0ABP8NUN3_9BACT</name>
<protein>
    <submittedName>
        <fullName evidence="3">DUF11 domain-containing protein</fullName>
    </submittedName>
</protein>
<feature type="region of interest" description="Disordered" evidence="1">
    <location>
        <begin position="681"/>
        <end position="701"/>
    </location>
</feature>
<dbReference type="RefSeq" id="WP_345327987.1">
    <property type="nucleotide sequence ID" value="NZ_BAABGA010000120.1"/>
</dbReference>
<feature type="domain" description="DUF11" evidence="2">
    <location>
        <begin position="328"/>
        <end position="434"/>
    </location>
</feature>
<dbReference type="PANTHER" id="PTHR34819">
    <property type="entry name" value="LARGE CYSTEINE-RICH PERIPLASMIC PROTEIN OMCB"/>
    <property type="match status" value="1"/>
</dbReference>
<comment type="caution">
    <text evidence="3">The sequence shown here is derived from an EMBL/GenBank/DDBJ whole genome shotgun (WGS) entry which is preliminary data.</text>
</comment>
<accession>A0ABP8NUN3</accession>
<feature type="domain" description="DUF11" evidence="2">
    <location>
        <begin position="1352"/>
        <end position="1459"/>
    </location>
</feature>
<feature type="domain" description="DUF11" evidence="2">
    <location>
        <begin position="712"/>
        <end position="823"/>
    </location>
</feature>
<evidence type="ECO:0000313" key="3">
    <source>
        <dbReference type="EMBL" id="GAA4471816.1"/>
    </source>
</evidence>
<gene>
    <name evidence="3" type="ORF">GCM10023156_67010</name>
</gene>
<dbReference type="Gene3D" id="2.60.40.1170">
    <property type="entry name" value="Mu homology domain, subdomain B"/>
    <property type="match status" value="7"/>
</dbReference>
<feature type="compositionally biased region" description="Polar residues" evidence="1">
    <location>
        <begin position="681"/>
        <end position="692"/>
    </location>
</feature>
<feature type="compositionally biased region" description="Polar residues" evidence="1">
    <location>
        <begin position="1448"/>
        <end position="1460"/>
    </location>
</feature>
<sequence>MAVELLEHRRVLAVAVDLATIQGVVTNSGDNVDGATVQLYRDNGDNTFDIATDTSVTSTTTATNGQYQFPRLTAGSYFVRQPAQTIDGRSLLEQVTPLISISGTAVQGQIIQTIDGFNSAAQSVSDTTADGNPVISSVAAPQVIGGERDLFVNKTSATGSIQLSVNDPLLPDLLSFDSAQLGDGQRRISWDGPDGTALTIDDTGLAGIDLTQSGTAAGVRLQVGADRAGGTAIVRIYSDDGDGATATRFSTATLAIPDTGGTPSSAEFLPFTSFVDGNGGGGAADLNSVGAIEIEISGSANVNGTVELVGTIGPTVIVQDIVNVESADLSLTKTVDNAAPSVGQDVTFTITVNNAGPSNATNVQVSDLLPAGLTFVSSTPSQGTYDEVTGIWNVGSIVNAANATLAIVATTTGPNTTTNTAQVSQVDQADPDSTPGDDVIGDDDLASVEVSPQQVDVSLSKTIDNATPNVGQNVTFTVTAANQGPNTATGVVVRDVLPSGMTLVSATPSQGNFNTSSGLWSVGSITVGATPTLTIVASVDTIGPRTNTAEVTAVDQADIDSTPDNQDATEDDQASVALDTPIADLSLTKTASDLRPNVGDALSFTITLANAGPADASGVTVTDVLPAGIAFVSSTVTAGDYDASTGIWTVGDVAVGATPTLTINARVEAADVVTNTARIATSNQFDPDSTPGNDVESEDDQETITLTPRTIDLSLTKTLDVPRPSIGQNVVFTITAANAGPDTATGVVIADALPTGLTFVSANPSQGNYDAGTGLWTVGDVTTTDTPTLEITAQFTATANTTNIAQVNAANEFDIDSTPGNSVASEDDQASISVVPASADLSLTKTVDTATPNVGDIVTFTITATNAGPDNATGVVVRDLLPGGTTFVDAVASIGSYDETTGRWTLGTLTAATPATLTIRARTSSTNLVTNTAEIIAADQLDPDSTPNNNDPGEDDQAVATLQSQQIDLSLTKTIDNARPNLGDNVTFTITVNNAGPSGATGVVVTDTLPVGLSLVSSTPSQGSFNTTTGAWNVGALALDGFATLTLVASVDALGSATNTAHVTAANQVDIDSTPGNNDPNEDDQASVDFAVPIADLALTKTASKSNPNIGENVTFRITLRNTGPDDATGVRVTDILPAGLAFVSTSLSTGSYDPLTGIWSVGSVTANGSETLDIVALVETRGAKTNTARVTTANEADPDSTPGNNDPDEDDQDQVTISPPQIDLSLTKTASVDRPAVGQNVDFVVTVANAGPDPATGVVVTDLLPAGFTLTNSSVSAGSYNATTGIWNVGAIVAGGSQTLTLTARVDTIGEKTNVAQVTSANQFDIDSTPGNDVTSEDDYAIVSITPASADLSLEKTISNSAPNVGSQVTFTLTARNAGPDAAENVVVTDPLPAGLSFVSATPSVGSYDSATRTWTIPTLANAASATLDIIVTVDSIGEKTNTAEITSSSQFDPDSTPGNAVAGEDDTASATLTPQLVDLALSKMIDEPKPSVGDTIEYTVTLTNAGPSSATGVVVTDLLPSGVQFVSSTPSQGTYDATSGLWSVGTVANGATPTLVIRATVLSSGTATNTAEVTAADQTDFDSTPDNGVVTEDDIASASFTTPVADLALTKIVNDMTPDRGENITFTLNLSNAGPDAATGVTVRDQLPPGLTFVSATPSIGTFDAITGIWTVPRIESAAQAALSIVATVTSGNTSINRAEVLTSRQFDPDSTPGNAIDGEDDMASVNITPNVVDVSVSASVDNETPVVGDTIAITINADNAGPATATGVSVSAPVPSGLTLVSANPGQGSYDPATSIWFIGPLQPGVRAQLILNATVDVRGVKELPVEVITTDQFDVDSTPNNDVASEDDQTLLLIRAPRLLSKRLFLSR</sequence>
<dbReference type="Gene3D" id="2.60.40.10">
    <property type="entry name" value="Immunoglobulins"/>
    <property type="match status" value="4"/>
</dbReference>
<dbReference type="EMBL" id="BAABGA010000120">
    <property type="protein sequence ID" value="GAA4471816.1"/>
    <property type="molecule type" value="Genomic_DNA"/>
</dbReference>
<reference evidence="4" key="1">
    <citation type="journal article" date="2019" name="Int. J. Syst. Evol. Microbiol.">
        <title>The Global Catalogue of Microorganisms (GCM) 10K type strain sequencing project: providing services to taxonomists for standard genome sequencing and annotation.</title>
        <authorList>
            <consortium name="The Broad Institute Genomics Platform"/>
            <consortium name="The Broad Institute Genome Sequencing Center for Infectious Disease"/>
            <person name="Wu L."/>
            <person name="Ma J."/>
        </authorList>
    </citation>
    <scope>NUCLEOTIDE SEQUENCE [LARGE SCALE GENOMIC DNA]</scope>
    <source>
        <strain evidence="4">JCM 17759</strain>
    </source>
</reference>
<dbReference type="InterPro" id="IPR013783">
    <property type="entry name" value="Ig-like_fold"/>
</dbReference>
<keyword evidence="4" id="KW-1185">Reference proteome</keyword>
<feature type="region of interest" description="Disordered" evidence="1">
    <location>
        <begin position="414"/>
        <end position="439"/>
    </location>
</feature>
<evidence type="ECO:0000313" key="4">
    <source>
        <dbReference type="Proteomes" id="UP001500840"/>
    </source>
</evidence>
<dbReference type="InterPro" id="IPR001434">
    <property type="entry name" value="OmcB-like_DUF11"/>
</dbReference>
<feature type="domain" description="DUF11" evidence="2">
    <location>
        <begin position="1608"/>
        <end position="1714"/>
    </location>
</feature>
<feature type="region of interest" description="Disordered" evidence="1">
    <location>
        <begin position="1186"/>
        <end position="1217"/>
    </location>
</feature>
<dbReference type="Pfam" id="PF01345">
    <property type="entry name" value="DUF11"/>
    <property type="match status" value="12"/>
</dbReference>
<dbReference type="InterPro" id="IPR047589">
    <property type="entry name" value="DUF11_rpt"/>
</dbReference>
<feature type="domain" description="DUF11" evidence="2">
    <location>
        <begin position="1224"/>
        <end position="1336"/>
    </location>
</feature>
<feature type="domain" description="DUF11" evidence="2">
    <location>
        <begin position="584"/>
        <end position="696"/>
    </location>
</feature>
<feature type="domain" description="DUF11" evidence="2">
    <location>
        <begin position="968"/>
        <end position="1079"/>
    </location>
</feature>
<dbReference type="Proteomes" id="UP001500840">
    <property type="component" value="Unassembled WGS sequence"/>
</dbReference>
<dbReference type="NCBIfam" id="TIGR01451">
    <property type="entry name" value="B_ant_repeat"/>
    <property type="match status" value="12"/>
</dbReference>
<feature type="compositionally biased region" description="Polar residues" evidence="1">
    <location>
        <begin position="1186"/>
        <end position="1195"/>
    </location>
</feature>
<feature type="region of interest" description="Disordered" evidence="1">
    <location>
        <begin position="1448"/>
        <end position="1467"/>
    </location>
</feature>
<dbReference type="PANTHER" id="PTHR34819:SF3">
    <property type="entry name" value="CELL SURFACE PROTEIN"/>
    <property type="match status" value="1"/>
</dbReference>
<organism evidence="3 4">
    <name type="scientific">Novipirellula rosea</name>
    <dbReference type="NCBI Taxonomy" id="1031540"/>
    <lineage>
        <taxon>Bacteria</taxon>
        <taxon>Pseudomonadati</taxon>
        <taxon>Planctomycetota</taxon>
        <taxon>Planctomycetia</taxon>
        <taxon>Pirellulales</taxon>
        <taxon>Pirellulaceae</taxon>
        <taxon>Novipirellula</taxon>
    </lineage>
</organism>
<evidence type="ECO:0000259" key="2">
    <source>
        <dbReference type="Pfam" id="PF01345"/>
    </source>
</evidence>
<feature type="domain" description="DUF11" evidence="2">
    <location>
        <begin position="1096"/>
        <end position="1206"/>
    </location>
</feature>
<dbReference type="Gene3D" id="2.60.40.3080">
    <property type="match status" value="2"/>
</dbReference>
<feature type="domain" description="DUF11" evidence="2">
    <location>
        <begin position="840"/>
        <end position="949"/>
    </location>
</feature>
<feature type="domain" description="DUF11" evidence="2">
    <location>
        <begin position="456"/>
        <end position="569"/>
    </location>
</feature>
<feature type="domain" description="DUF11" evidence="2">
    <location>
        <begin position="1480"/>
        <end position="1590"/>
    </location>
</feature>
<feature type="domain" description="DUF11" evidence="2">
    <location>
        <begin position="1736"/>
        <end position="1849"/>
    </location>
</feature>
<proteinExistence type="predicted"/>
<dbReference type="InterPro" id="IPR051172">
    <property type="entry name" value="Chlamydia_OmcB"/>
</dbReference>
<evidence type="ECO:0000256" key="1">
    <source>
        <dbReference type="SAM" id="MobiDB-lite"/>
    </source>
</evidence>